<evidence type="ECO:0000313" key="4">
    <source>
        <dbReference type="Proteomes" id="UP000578819"/>
    </source>
</evidence>
<dbReference type="SUPFAM" id="SSF55961">
    <property type="entry name" value="Bet v1-like"/>
    <property type="match status" value="1"/>
</dbReference>
<sequence length="143" mass="15784">MPIPDRIERTLDLAHPIEVVWAALTTAEGLGGWLGDKAEIDDLRPGGQIRVCWGGTWSVLRIETVEPPGRLCFTWPLEGLPPGDPRRTHVEIVLHPFGDGTRLGLTETGFAQPPDELADAYRGNVEGWREGLAKLLLHLDGRH</sequence>
<dbReference type="EMBL" id="JACHJW010000001">
    <property type="protein sequence ID" value="MBB4961926.1"/>
    <property type="molecule type" value="Genomic_DNA"/>
</dbReference>
<dbReference type="InterPro" id="IPR013538">
    <property type="entry name" value="ASHA1/2-like_C"/>
</dbReference>
<name>A0A7W7SVY9_9ACTN</name>
<evidence type="ECO:0000256" key="1">
    <source>
        <dbReference type="ARBA" id="ARBA00006817"/>
    </source>
</evidence>
<protein>
    <submittedName>
        <fullName evidence="3">Uncharacterized protein YndB with AHSA1/START domain</fullName>
    </submittedName>
</protein>
<evidence type="ECO:0000313" key="3">
    <source>
        <dbReference type="EMBL" id="MBB4961926.1"/>
    </source>
</evidence>
<dbReference type="AlphaFoldDB" id="A0A7W7SVY9"/>
<dbReference type="Pfam" id="PF08327">
    <property type="entry name" value="AHSA1"/>
    <property type="match status" value="1"/>
</dbReference>
<feature type="domain" description="Activator of Hsp90 ATPase homologue 1/2-like C-terminal" evidence="2">
    <location>
        <begin position="15"/>
        <end position="135"/>
    </location>
</feature>
<reference evidence="3 4" key="1">
    <citation type="submission" date="2020-08" db="EMBL/GenBank/DDBJ databases">
        <title>Sequencing the genomes of 1000 actinobacteria strains.</title>
        <authorList>
            <person name="Klenk H.-P."/>
        </authorList>
    </citation>
    <scope>NUCLEOTIDE SEQUENCE [LARGE SCALE GENOMIC DNA]</scope>
    <source>
        <strain evidence="3 4">DSM 45886</strain>
    </source>
</reference>
<comment type="caution">
    <text evidence="3">The sequence shown here is derived from an EMBL/GenBank/DDBJ whole genome shotgun (WGS) entry which is preliminary data.</text>
</comment>
<dbReference type="RefSeq" id="WP_184537789.1">
    <property type="nucleotide sequence ID" value="NZ_JACHJW010000001.1"/>
</dbReference>
<comment type="similarity">
    <text evidence="1">Belongs to the AHA1 family.</text>
</comment>
<gene>
    <name evidence="3" type="ORF">FHR38_005659</name>
</gene>
<organism evidence="3 4">
    <name type="scientific">Micromonospora polyrhachis</name>
    <dbReference type="NCBI Taxonomy" id="1282883"/>
    <lineage>
        <taxon>Bacteria</taxon>
        <taxon>Bacillati</taxon>
        <taxon>Actinomycetota</taxon>
        <taxon>Actinomycetes</taxon>
        <taxon>Micromonosporales</taxon>
        <taxon>Micromonosporaceae</taxon>
        <taxon>Micromonospora</taxon>
    </lineage>
</organism>
<accession>A0A7W7SVY9</accession>
<dbReference type="Gene3D" id="3.30.530.20">
    <property type="match status" value="1"/>
</dbReference>
<keyword evidence="4" id="KW-1185">Reference proteome</keyword>
<dbReference type="Proteomes" id="UP000578819">
    <property type="component" value="Unassembled WGS sequence"/>
</dbReference>
<evidence type="ECO:0000259" key="2">
    <source>
        <dbReference type="Pfam" id="PF08327"/>
    </source>
</evidence>
<proteinExistence type="inferred from homology"/>
<dbReference type="InterPro" id="IPR023393">
    <property type="entry name" value="START-like_dom_sf"/>
</dbReference>